<evidence type="ECO:0000313" key="7">
    <source>
        <dbReference type="Proteomes" id="UP000325755"/>
    </source>
</evidence>
<dbReference type="GO" id="GO:0006355">
    <property type="term" value="P:regulation of DNA-templated transcription"/>
    <property type="evidence" value="ECO:0007669"/>
    <property type="project" value="InterPro"/>
</dbReference>
<dbReference type="InterPro" id="IPR011006">
    <property type="entry name" value="CheY-like_superfamily"/>
</dbReference>
<feature type="modified residue" description="4-aspartylphosphate" evidence="3">
    <location>
        <position position="55"/>
    </location>
</feature>
<evidence type="ECO:0000256" key="1">
    <source>
        <dbReference type="ARBA" id="ARBA00022553"/>
    </source>
</evidence>
<dbReference type="InParanoid" id="A0A5Q0BKA6"/>
<dbReference type="Gene3D" id="3.40.50.2300">
    <property type="match status" value="1"/>
</dbReference>
<keyword evidence="1 3" id="KW-0597">Phosphoprotein</keyword>
<dbReference type="Pfam" id="PF00072">
    <property type="entry name" value="Response_reg"/>
    <property type="match status" value="1"/>
</dbReference>
<dbReference type="InterPro" id="IPR001789">
    <property type="entry name" value="Sig_transdc_resp-reg_receiver"/>
</dbReference>
<evidence type="ECO:0000259" key="5">
    <source>
        <dbReference type="PROSITE" id="PS50110"/>
    </source>
</evidence>
<dbReference type="AlphaFoldDB" id="A0A5Q0BKA6"/>
<dbReference type="PANTHER" id="PTHR45566:SF2">
    <property type="entry name" value="NARL SUBFAMILY"/>
    <property type="match status" value="1"/>
</dbReference>
<dbReference type="RefSeq" id="WP_153248646.1">
    <property type="nucleotide sequence ID" value="NZ_CP044205.1"/>
</dbReference>
<dbReference type="GO" id="GO:0000160">
    <property type="term" value="P:phosphorelay signal transduction system"/>
    <property type="evidence" value="ECO:0007669"/>
    <property type="project" value="InterPro"/>
</dbReference>
<dbReference type="InterPro" id="IPR016032">
    <property type="entry name" value="Sig_transdc_resp-reg_C-effctor"/>
</dbReference>
<gene>
    <name evidence="6" type="ORF">F6R98_08465</name>
</gene>
<reference evidence="6 7" key="1">
    <citation type="submission" date="2019-09" db="EMBL/GenBank/DDBJ databases">
        <title>Ecophysiology of the spiral-shaped methanotroph Methylospira mobilis as revealed by the complete genome sequence.</title>
        <authorList>
            <person name="Oshkin I.Y."/>
            <person name="Dedysh S.N."/>
            <person name="Miroshnikov K."/>
            <person name="Danilova O.V."/>
            <person name="Hakobyan A."/>
            <person name="Liesack W."/>
        </authorList>
    </citation>
    <scope>NUCLEOTIDE SEQUENCE [LARGE SCALE GENOMIC DNA]</scope>
    <source>
        <strain evidence="6 7">Shm1</strain>
    </source>
</reference>
<organism evidence="6 7">
    <name type="scientific">Candidatus Methylospira mobilis</name>
    <dbReference type="NCBI Taxonomy" id="1808979"/>
    <lineage>
        <taxon>Bacteria</taxon>
        <taxon>Pseudomonadati</taxon>
        <taxon>Pseudomonadota</taxon>
        <taxon>Gammaproteobacteria</taxon>
        <taxon>Methylococcales</taxon>
        <taxon>Methylococcaceae</taxon>
        <taxon>Candidatus Methylospira</taxon>
    </lineage>
</organism>
<feature type="domain" description="Response regulatory" evidence="5">
    <location>
        <begin position="5"/>
        <end position="120"/>
    </location>
</feature>
<name>A0A5Q0BKA6_9GAMM</name>
<dbReference type="SMART" id="SM00448">
    <property type="entry name" value="REC"/>
    <property type="match status" value="1"/>
</dbReference>
<dbReference type="InterPro" id="IPR058245">
    <property type="entry name" value="NreC/VraR/RcsB-like_REC"/>
</dbReference>
<evidence type="ECO:0000256" key="3">
    <source>
        <dbReference type="PROSITE-ProRule" id="PRU00169"/>
    </source>
</evidence>
<protein>
    <submittedName>
        <fullName evidence="6">Response regulator transcription factor</fullName>
    </submittedName>
</protein>
<dbReference type="CDD" id="cd06170">
    <property type="entry name" value="LuxR_C_like"/>
    <property type="match status" value="1"/>
</dbReference>
<dbReference type="Proteomes" id="UP000325755">
    <property type="component" value="Chromosome"/>
</dbReference>
<sequence>MITAHILLIDDHAMFRTGLSLILGSGLPEAQIIEAGSLDTAIHNTLDNVDVVLLDINLPGLNGMDGIALLKRKWPRAPILILSSQDDAATVSMALVRGAAGFISKAATAEKIIESTRLALRGGFPVPSAATSRSSQRSLTPRQCEVLDLLNQGLSNKLIARQLSLSDNTVRRHVQDILEFFSVQSRAEAVFEARRRGLVGRSER</sequence>
<proteinExistence type="predicted"/>
<dbReference type="GO" id="GO:0003677">
    <property type="term" value="F:DNA binding"/>
    <property type="evidence" value="ECO:0007669"/>
    <property type="project" value="UniProtKB-KW"/>
</dbReference>
<dbReference type="InterPro" id="IPR051015">
    <property type="entry name" value="EvgA-like"/>
</dbReference>
<evidence type="ECO:0000313" key="6">
    <source>
        <dbReference type="EMBL" id="QFY42651.1"/>
    </source>
</evidence>
<dbReference type="SUPFAM" id="SSF52172">
    <property type="entry name" value="CheY-like"/>
    <property type="match status" value="1"/>
</dbReference>
<keyword evidence="2" id="KW-0238">DNA-binding</keyword>
<dbReference type="PANTHER" id="PTHR45566">
    <property type="entry name" value="HTH-TYPE TRANSCRIPTIONAL REGULATOR YHJB-RELATED"/>
    <property type="match status" value="1"/>
</dbReference>
<evidence type="ECO:0000256" key="2">
    <source>
        <dbReference type="ARBA" id="ARBA00023125"/>
    </source>
</evidence>
<dbReference type="SUPFAM" id="SSF46894">
    <property type="entry name" value="C-terminal effector domain of the bipartite response regulators"/>
    <property type="match status" value="1"/>
</dbReference>
<evidence type="ECO:0000259" key="4">
    <source>
        <dbReference type="PROSITE" id="PS50043"/>
    </source>
</evidence>
<dbReference type="InterPro" id="IPR000792">
    <property type="entry name" value="Tscrpt_reg_LuxR_C"/>
</dbReference>
<dbReference type="SMART" id="SM00421">
    <property type="entry name" value="HTH_LUXR"/>
    <property type="match status" value="1"/>
</dbReference>
<dbReference type="CDD" id="cd17535">
    <property type="entry name" value="REC_NarL-like"/>
    <property type="match status" value="1"/>
</dbReference>
<dbReference type="PROSITE" id="PS50043">
    <property type="entry name" value="HTH_LUXR_2"/>
    <property type="match status" value="1"/>
</dbReference>
<dbReference type="PRINTS" id="PR00038">
    <property type="entry name" value="HTHLUXR"/>
</dbReference>
<dbReference type="EMBL" id="CP044205">
    <property type="protein sequence ID" value="QFY42651.1"/>
    <property type="molecule type" value="Genomic_DNA"/>
</dbReference>
<feature type="domain" description="HTH luxR-type" evidence="4">
    <location>
        <begin position="132"/>
        <end position="197"/>
    </location>
</feature>
<keyword evidence="7" id="KW-1185">Reference proteome</keyword>
<dbReference type="KEGG" id="mmob:F6R98_08465"/>
<accession>A0A5Q0BKA6</accession>
<dbReference type="PROSITE" id="PS50110">
    <property type="entry name" value="RESPONSE_REGULATORY"/>
    <property type="match status" value="1"/>
</dbReference>
<dbReference type="OrthoDB" id="9814495at2"/>
<dbReference type="Pfam" id="PF00196">
    <property type="entry name" value="GerE"/>
    <property type="match status" value="1"/>
</dbReference>